<protein>
    <submittedName>
        <fullName evidence="14">Putative neural-cadherin</fullName>
    </submittedName>
</protein>
<evidence type="ECO:0000259" key="13">
    <source>
        <dbReference type="PROSITE" id="PS50268"/>
    </source>
</evidence>
<evidence type="ECO:0000313" key="15">
    <source>
        <dbReference type="Proteomes" id="UP000283509"/>
    </source>
</evidence>
<keyword evidence="11" id="KW-0325">Glycoprotein</keyword>
<dbReference type="Pfam" id="PF00028">
    <property type="entry name" value="Cadherin"/>
    <property type="match status" value="1"/>
</dbReference>
<dbReference type="PRINTS" id="PR00205">
    <property type="entry name" value="CADHERIN"/>
</dbReference>
<dbReference type="SMART" id="SM00112">
    <property type="entry name" value="CA"/>
    <property type="match status" value="1"/>
</dbReference>
<dbReference type="STRING" id="6689.A0A3R7MQB9"/>
<reference evidence="14 15" key="1">
    <citation type="submission" date="2018-04" db="EMBL/GenBank/DDBJ databases">
        <authorList>
            <person name="Zhang X."/>
            <person name="Yuan J."/>
            <person name="Li F."/>
            <person name="Xiang J."/>
        </authorList>
    </citation>
    <scope>NUCLEOTIDE SEQUENCE [LARGE SCALE GENOMIC DNA]</scope>
    <source>
        <tissue evidence="14">Muscle</tissue>
    </source>
</reference>
<dbReference type="InterPro" id="IPR020894">
    <property type="entry name" value="Cadherin_CS"/>
</dbReference>
<dbReference type="EMBL" id="QCYY01000736">
    <property type="protein sequence ID" value="ROT83110.1"/>
    <property type="molecule type" value="Genomic_DNA"/>
</dbReference>
<dbReference type="PANTHER" id="PTHR24026">
    <property type="entry name" value="FAT ATYPICAL CADHERIN-RELATED"/>
    <property type="match status" value="1"/>
</dbReference>
<dbReference type="PROSITE" id="PS50268">
    <property type="entry name" value="CADHERIN_2"/>
    <property type="match status" value="1"/>
</dbReference>
<proteinExistence type="predicted"/>
<comment type="subcellular location">
    <subcellularLocation>
        <location evidence="1">Membrane</location>
        <topology evidence="1">Single-pass membrane protein</topology>
    </subcellularLocation>
</comment>
<dbReference type="FunFam" id="2.60.40.60:FF:000032">
    <property type="entry name" value="FAT atypical cadherin 1"/>
    <property type="match status" value="1"/>
</dbReference>
<evidence type="ECO:0000256" key="8">
    <source>
        <dbReference type="ARBA" id="ARBA00022989"/>
    </source>
</evidence>
<dbReference type="CDD" id="cd11304">
    <property type="entry name" value="Cadherin_repeat"/>
    <property type="match status" value="2"/>
</dbReference>
<dbReference type="PROSITE" id="PS00232">
    <property type="entry name" value="CADHERIN_1"/>
    <property type="match status" value="1"/>
</dbReference>
<evidence type="ECO:0000256" key="4">
    <source>
        <dbReference type="ARBA" id="ARBA00022729"/>
    </source>
</evidence>
<dbReference type="OrthoDB" id="6368133at2759"/>
<dbReference type="GO" id="GO:0007424">
    <property type="term" value="P:open tracheal system development"/>
    <property type="evidence" value="ECO:0007669"/>
    <property type="project" value="UniProtKB-ARBA"/>
</dbReference>
<keyword evidence="6 12" id="KW-0106">Calcium</keyword>
<keyword evidence="4" id="KW-0732">Signal</keyword>
<dbReference type="GO" id="GO:0008104">
    <property type="term" value="P:intracellular protein localization"/>
    <property type="evidence" value="ECO:0007669"/>
    <property type="project" value="UniProtKB-ARBA"/>
</dbReference>
<keyword evidence="9" id="KW-0472">Membrane</keyword>
<evidence type="ECO:0000256" key="12">
    <source>
        <dbReference type="PROSITE-ProRule" id="PRU00043"/>
    </source>
</evidence>
<dbReference type="GO" id="GO:0005509">
    <property type="term" value="F:calcium ion binding"/>
    <property type="evidence" value="ECO:0007669"/>
    <property type="project" value="UniProtKB-UniRule"/>
</dbReference>
<sequence>MNLSGRPLTSLSLPPATRLLSGPGSGPLEFTHPRYCVTLPEDTHVAALVANVTALHNTGAGVRYSITGGNRDGLFTIQKHNGLITLAAALDYETHAHHELVVAAEASGVLVHALVLVRVLDVNDNPPYFVTSDLKATVIEEDDRDLPLPLAKVEAHDRDLVDQGRLHYSVAGDGVDGFAANDVFFAVDATTGQLLQVRRRVEKRVEVKGRNEQGRGNQREAKR</sequence>
<keyword evidence="3" id="KW-0812">Transmembrane</keyword>
<keyword evidence="2" id="KW-0245">EGF-like domain</keyword>
<reference evidence="14 15" key="2">
    <citation type="submission" date="2019-01" db="EMBL/GenBank/DDBJ databases">
        <title>The decoding of complex shrimp genome reveals the adaptation for benthos swimmer, frequently molting mechanism and breeding impact on genome.</title>
        <authorList>
            <person name="Sun Y."/>
            <person name="Gao Y."/>
            <person name="Yu Y."/>
        </authorList>
    </citation>
    <scope>NUCLEOTIDE SEQUENCE [LARGE SCALE GENOMIC DNA]</scope>
    <source>
        <tissue evidence="14">Muscle</tissue>
    </source>
</reference>
<organism evidence="14 15">
    <name type="scientific">Penaeus vannamei</name>
    <name type="common">Whiteleg shrimp</name>
    <name type="synonym">Litopenaeus vannamei</name>
    <dbReference type="NCBI Taxonomy" id="6689"/>
    <lineage>
        <taxon>Eukaryota</taxon>
        <taxon>Metazoa</taxon>
        <taxon>Ecdysozoa</taxon>
        <taxon>Arthropoda</taxon>
        <taxon>Crustacea</taxon>
        <taxon>Multicrustacea</taxon>
        <taxon>Malacostraca</taxon>
        <taxon>Eumalacostraca</taxon>
        <taxon>Eucarida</taxon>
        <taxon>Decapoda</taxon>
        <taxon>Dendrobranchiata</taxon>
        <taxon>Penaeoidea</taxon>
        <taxon>Penaeidae</taxon>
        <taxon>Penaeus</taxon>
    </lineage>
</organism>
<evidence type="ECO:0000256" key="7">
    <source>
        <dbReference type="ARBA" id="ARBA00022889"/>
    </source>
</evidence>
<evidence type="ECO:0000256" key="11">
    <source>
        <dbReference type="ARBA" id="ARBA00023180"/>
    </source>
</evidence>
<keyword evidence="8" id="KW-1133">Transmembrane helix</keyword>
<dbReference type="AlphaFoldDB" id="A0A3R7MQB9"/>
<comment type="caution">
    <text evidence="14">The sequence shown here is derived from an EMBL/GenBank/DDBJ whole genome shotgun (WGS) entry which is preliminary data.</text>
</comment>
<dbReference type="PANTHER" id="PTHR24026:SF126">
    <property type="entry name" value="PROTOCADHERIN FAT 4"/>
    <property type="match status" value="1"/>
</dbReference>
<evidence type="ECO:0000256" key="6">
    <source>
        <dbReference type="ARBA" id="ARBA00022837"/>
    </source>
</evidence>
<evidence type="ECO:0000256" key="10">
    <source>
        <dbReference type="ARBA" id="ARBA00023157"/>
    </source>
</evidence>
<keyword evidence="5" id="KW-0677">Repeat</keyword>
<dbReference type="InterPro" id="IPR015919">
    <property type="entry name" value="Cadherin-like_sf"/>
</dbReference>
<dbReference type="GO" id="GO:0005886">
    <property type="term" value="C:plasma membrane"/>
    <property type="evidence" value="ECO:0007669"/>
    <property type="project" value="UniProtKB-SubCell"/>
</dbReference>
<evidence type="ECO:0000256" key="5">
    <source>
        <dbReference type="ARBA" id="ARBA00022737"/>
    </source>
</evidence>
<evidence type="ECO:0000256" key="1">
    <source>
        <dbReference type="ARBA" id="ARBA00004167"/>
    </source>
</evidence>
<keyword evidence="10" id="KW-1015">Disulfide bond</keyword>
<dbReference type="Gene3D" id="2.60.40.60">
    <property type="entry name" value="Cadherins"/>
    <property type="match status" value="2"/>
</dbReference>
<evidence type="ECO:0000256" key="2">
    <source>
        <dbReference type="ARBA" id="ARBA00022536"/>
    </source>
</evidence>
<dbReference type="GO" id="GO:0007156">
    <property type="term" value="P:homophilic cell adhesion via plasma membrane adhesion molecules"/>
    <property type="evidence" value="ECO:0007669"/>
    <property type="project" value="InterPro"/>
</dbReference>
<name>A0A3R7MQB9_PENVA</name>
<evidence type="ECO:0000313" key="14">
    <source>
        <dbReference type="EMBL" id="ROT83110.1"/>
    </source>
</evidence>
<keyword evidence="7" id="KW-0130">Cell adhesion</keyword>
<feature type="domain" description="Cadherin" evidence="13">
    <location>
        <begin position="31"/>
        <end position="129"/>
    </location>
</feature>
<dbReference type="GO" id="GO:0030855">
    <property type="term" value="P:epithelial cell differentiation"/>
    <property type="evidence" value="ECO:0007669"/>
    <property type="project" value="UniProtKB-ARBA"/>
</dbReference>
<dbReference type="SUPFAM" id="SSF49313">
    <property type="entry name" value="Cadherin-like"/>
    <property type="match status" value="2"/>
</dbReference>
<keyword evidence="15" id="KW-1185">Reference proteome</keyword>
<evidence type="ECO:0000256" key="9">
    <source>
        <dbReference type="ARBA" id="ARBA00023136"/>
    </source>
</evidence>
<dbReference type="InterPro" id="IPR002126">
    <property type="entry name" value="Cadherin-like_dom"/>
</dbReference>
<evidence type="ECO:0000256" key="3">
    <source>
        <dbReference type="ARBA" id="ARBA00022692"/>
    </source>
</evidence>
<dbReference type="Proteomes" id="UP000283509">
    <property type="component" value="Unassembled WGS sequence"/>
</dbReference>
<gene>
    <name evidence="14" type="ORF">C7M84_023716</name>
</gene>
<accession>A0A3R7MQB9</accession>